<dbReference type="PRINTS" id="PR01005">
    <property type="entry name" value="FLGHOOKAP1"/>
</dbReference>
<reference evidence="11 12" key="1">
    <citation type="submission" date="2016-10" db="EMBL/GenBank/DDBJ databases">
        <authorList>
            <person name="de Groot N.N."/>
        </authorList>
    </citation>
    <scope>NUCLEOTIDE SEQUENCE [LARGE SCALE GENOMIC DNA]</scope>
    <source>
        <strain evidence="11 12">DSM 18979</strain>
    </source>
</reference>
<keyword evidence="11" id="KW-0969">Cilium</keyword>
<dbReference type="OrthoDB" id="9802553at2"/>
<feature type="domain" description="Flagellar basal-body/hook protein C-terminal" evidence="9">
    <location>
        <begin position="464"/>
        <end position="502"/>
    </location>
</feature>
<evidence type="ECO:0000256" key="7">
    <source>
        <dbReference type="RuleBase" id="RU362065"/>
    </source>
</evidence>
<evidence type="ECO:0000259" key="9">
    <source>
        <dbReference type="Pfam" id="PF06429"/>
    </source>
</evidence>
<evidence type="ECO:0000259" key="8">
    <source>
        <dbReference type="Pfam" id="PF00460"/>
    </source>
</evidence>
<feature type="domain" description="Flagellar hook-associated protein FlgK helical" evidence="10">
    <location>
        <begin position="100"/>
        <end position="356"/>
    </location>
</feature>
<dbReference type="Pfam" id="PF22638">
    <property type="entry name" value="FlgK_D1"/>
    <property type="match status" value="1"/>
</dbReference>
<dbReference type="InterPro" id="IPR002371">
    <property type="entry name" value="FlgK"/>
</dbReference>
<keyword evidence="6 7" id="KW-0975">Bacterial flagellum</keyword>
<dbReference type="GO" id="GO:0009424">
    <property type="term" value="C:bacterial-type flagellum hook"/>
    <property type="evidence" value="ECO:0007669"/>
    <property type="project" value="UniProtKB-UniRule"/>
</dbReference>
<feature type="domain" description="Flagellar basal body rod protein N-terminal" evidence="8">
    <location>
        <begin position="9"/>
        <end position="38"/>
    </location>
</feature>
<dbReference type="PANTHER" id="PTHR30033:SF1">
    <property type="entry name" value="FLAGELLAR HOOK-ASSOCIATED PROTEIN 1"/>
    <property type="match status" value="1"/>
</dbReference>
<keyword evidence="11" id="KW-0282">Flagellum</keyword>
<comment type="subcellular location">
    <subcellularLocation>
        <location evidence="1 7">Bacterial flagellum</location>
    </subcellularLocation>
    <subcellularLocation>
        <location evidence="2 7">Secreted</location>
    </subcellularLocation>
</comment>
<protein>
    <recommendedName>
        <fullName evidence="4 7">Flagellar hook-associated protein 1</fullName>
        <shortName evidence="7">HAP1</shortName>
    </recommendedName>
</protein>
<dbReference type="Pfam" id="PF06429">
    <property type="entry name" value="Flg_bbr_C"/>
    <property type="match status" value="1"/>
</dbReference>
<dbReference type="PANTHER" id="PTHR30033">
    <property type="entry name" value="FLAGELLAR HOOK-ASSOCIATED PROTEIN 1"/>
    <property type="match status" value="1"/>
</dbReference>
<comment type="similarity">
    <text evidence="3 7">Belongs to the flagella basal body rod proteins family.</text>
</comment>
<dbReference type="NCBIfam" id="TIGR02492">
    <property type="entry name" value="flgK_ends"/>
    <property type="match status" value="1"/>
</dbReference>
<name>A0A1H9ZRB2_9FIRM</name>
<dbReference type="STRING" id="426128.SAMN05660297_00689"/>
<evidence type="ECO:0000313" key="12">
    <source>
        <dbReference type="Proteomes" id="UP000199568"/>
    </source>
</evidence>
<sequence>MRSTFLGFNTVRSGLFAAQRALDITGHNIANVNTKGYTRQRLEQVQSTPMSLPGGQGMLGTGVDTLAIKQLRNEFLDFRYRGEVNSLGYWEAKRDGLYYLEAILNEPSDTGITTVIDELFASFQQLSKPENANNLSTRNLVRENAIAFTNSINHMYDQMEKMVRDLNFDIVTTVNSINSYADQIAQLNEQIFRFEVDGGNANDLRDQRNHLIDELSKLVNLEVVEVVDINDTVVSSKEHVGKKMVLQINGQPLVYHGTAYKLDADTKGKSDFFEDIGVDLEINTVKWANGSTLNVSGLKGELKALLDLRDGTGGNTKGVPYYIEQLNRFTQVFAEEVNKIHSSGYGLDGKTGYHFFTANGLTTTDAKMDGAPQINAKNIRVSLDMDDLNKIAAASEEDLLPGDGSNALRISKLRDDTGMFREGKPEDFLKTLISNLGVDTLEAIRNATNQLALTEQVDIERQRISGVSMDEELSNMVKFQHAYNASARMITTMDEMLDVVINRIGLVGR</sequence>
<dbReference type="Pfam" id="PF00460">
    <property type="entry name" value="Flg_bb_rod"/>
    <property type="match status" value="1"/>
</dbReference>
<organism evidence="11 12">
    <name type="scientific">Natronincola peptidivorans</name>
    <dbReference type="NCBI Taxonomy" id="426128"/>
    <lineage>
        <taxon>Bacteria</taxon>
        <taxon>Bacillati</taxon>
        <taxon>Bacillota</taxon>
        <taxon>Clostridia</taxon>
        <taxon>Peptostreptococcales</taxon>
        <taxon>Natronincolaceae</taxon>
        <taxon>Natronincola</taxon>
    </lineage>
</organism>
<gene>
    <name evidence="7" type="primary">flgK</name>
    <name evidence="11" type="ORF">SAMN05660297_00689</name>
</gene>
<dbReference type="GO" id="GO:0005198">
    <property type="term" value="F:structural molecule activity"/>
    <property type="evidence" value="ECO:0007669"/>
    <property type="project" value="UniProtKB-UniRule"/>
</dbReference>
<dbReference type="InterPro" id="IPR010930">
    <property type="entry name" value="Flg_bb/hook_C_dom"/>
</dbReference>
<evidence type="ECO:0000313" key="11">
    <source>
        <dbReference type="EMBL" id="SES84247.1"/>
    </source>
</evidence>
<keyword evidence="12" id="KW-1185">Reference proteome</keyword>
<dbReference type="SUPFAM" id="SSF64518">
    <property type="entry name" value="Phase 1 flagellin"/>
    <property type="match status" value="1"/>
</dbReference>
<evidence type="ECO:0000256" key="4">
    <source>
        <dbReference type="ARBA" id="ARBA00016244"/>
    </source>
</evidence>
<keyword evidence="5 7" id="KW-0964">Secreted</keyword>
<evidence type="ECO:0000256" key="5">
    <source>
        <dbReference type="ARBA" id="ARBA00022525"/>
    </source>
</evidence>
<evidence type="ECO:0000256" key="6">
    <source>
        <dbReference type="ARBA" id="ARBA00023143"/>
    </source>
</evidence>
<evidence type="ECO:0000256" key="2">
    <source>
        <dbReference type="ARBA" id="ARBA00004613"/>
    </source>
</evidence>
<evidence type="ECO:0000259" key="10">
    <source>
        <dbReference type="Pfam" id="PF22638"/>
    </source>
</evidence>
<dbReference type="InterPro" id="IPR001444">
    <property type="entry name" value="Flag_bb_rod_N"/>
</dbReference>
<dbReference type="RefSeq" id="WP_090439352.1">
    <property type="nucleotide sequence ID" value="NZ_FOHU01000002.1"/>
</dbReference>
<accession>A0A1H9ZRB2</accession>
<dbReference type="Proteomes" id="UP000199568">
    <property type="component" value="Unassembled WGS sequence"/>
</dbReference>
<evidence type="ECO:0000256" key="1">
    <source>
        <dbReference type="ARBA" id="ARBA00004365"/>
    </source>
</evidence>
<dbReference type="EMBL" id="FOHU01000002">
    <property type="protein sequence ID" value="SES84247.1"/>
    <property type="molecule type" value="Genomic_DNA"/>
</dbReference>
<dbReference type="GO" id="GO:0044780">
    <property type="term" value="P:bacterial-type flagellum assembly"/>
    <property type="evidence" value="ECO:0007669"/>
    <property type="project" value="InterPro"/>
</dbReference>
<dbReference type="InterPro" id="IPR053927">
    <property type="entry name" value="FlgK_helical"/>
</dbReference>
<evidence type="ECO:0000256" key="3">
    <source>
        <dbReference type="ARBA" id="ARBA00009677"/>
    </source>
</evidence>
<proteinExistence type="inferred from homology"/>
<keyword evidence="11" id="KW-0966">Cell projection</keyword>
<dbReference type="GO" id="GO:0005576">
    <property type="term" value="C:extracellular region"/>
    <property type="evidence" value="ECO:0007669"/>
    <property type="project" value="UniProtKB-SubCell"/>
</dbReference>
<dbReference type="AlphaFoldDB" id="A0A1H9ZRB2"/>